<dbReference type="InterPro" id="IPR036412">
    <property type="entry name" value="HAD-like_sf"/>
</dbReference>
<evidence type="ECO:0000313" key="3">
    <source>
        <dbReference type="Proteomes" id="UP000053070"/>
    </source>
</evidence>
<accession>A0A0G9MM13</accession>
<dbReference type="InterPro" id="IPR023214">
    <property type="entry name" value="HAD_sf"/>
</dbReference>
<keyword evidence="3" id="KW-1185">Reference proteome</keyword>
<dbReference type="KEGG" id="egn:BMF35_a0898"/>
<feature type="compositionally biased region" description="Low complexity" evidence="1">
    <location>
        <begin position="82"/>
        <end position="94"/>
    </location>
</feature>
<dbReference type="SUPFAM" id="SSF56784">
    <property type="entry name" value="HAD-like"/>
    <property type="match status" value="1"/>
</dbReference>
<dbReference type="OrthoDB" id="193314at2"/>
<proteinExistence type="predicted"/>
<evidence type="ECO:0000313" key="2">
    <source>
        <dbReference type="EMBL" id="KLE31730.1"/>
    </source>
</evidence>
<sequence>MMTKRSALLAGLGGICLQGCVAAAAIPVIAGAGSIVRSGVSGDDEAQAPEGTVIVAQPPAQAPSSDVPETAASAPYLATSAPAEAADAPTTPVAAAPPPAEPAVLTPPPAQEPIAQTRAASPAISEVEAAAQEALASIRAAEAERVSGMAPVPSAAATTGAQSDSTYAAIRSYTLQTLAGGIPLPSAQLADPSSLEPVRRECAGDPPTIVIDLDPAGDLAPISGPIAVNTGLGRVLAEMRARGVTIAWVTNRGAMDARAIRDRLVASGLDPEARDVVYVERYPGESKQSRRDTLAQNHCIIAMAGDERSDFDDLYNYLRDESGAQSLEPMLGAGWFLIDNPVGQ</sequence>
<organism evidence="2 3">
    <name type="scientific">Aurantiacibacter gangjinensis</name>
    <dbReference type="NCBI Taxonomy" id="502682"/>
    <lineage>
        <taxon>Bacteria</taxon>
        <taxon>Pseudomonadati</taxon>
        <taxon>Pseudomonadota</taxon>
        <taxon>Alphaproteobacteria</taxon>
        <taxon>Sphingomonadales</taxon>
        <taxon>Erythrobacteraceae</taxon>
        <taxon>Aurantiacibacter</taxon>
    </lineage>
</organism>
<reference evidence="2 3" key="1">
    <citation type="submission" date="2015-04" db="EMBL/GenBank/DDBJ databases">
        <title>The draft genome sequence of Erythrobacr gangjinensis K7-2.</title>
        <authorList>
            <person name="Zhuang L."/>
            <person name="Liu Y."/>
            <person name="Shao Z."/>
        </authorList>
    </citation>
    <scope>NUCLEOTIDE SEQUENCE [LARGE SCALE GENOMIC DNA]</scope>
    <source>
        <strain evidence="2 3">K7-2</strain>
    </source>
</reference>
<dbReference type="AlphaFoldDB" id="A0A0G9MM13"/>
<dbReference type="PATRIC" id="fig|502682.8.peg.1934"/>
<dbReference type="Gene3D" id="3.40.50.1000">
    <property type="entry name" value="HAD superfamily/HAD-like"/>
    <property type="match status" value="1"/>
</dbReference>
<dbReference type="EMBL" id="LBHC01000002">
    <property type="protein sequence ID" value="KLE31730.1"/>
    <property type="molecule type" value="Genomic_DNA"/>
</dbReference>
<feature type="compositionally biased region" description="Pro residues" evidence="1">
    <location>
        <begin position="95"/>
        <end position="111"/>
    </location>
</feature>
<dbReference type="Proteomes" id="UP000053070">
    <property type="component" value="Unassembled WGS sequence"/>
</dbReference>
<dbReference type="STRING" id="502682.BMF35_a0898"/>
<dbReference type="RefSeq" id="WP_047007081.1">
    <property type="nucleotide sequence ID" value="NZ_CP018097.1"/>
</dbReference>
<name>A0A0G9MM13_9SPHN</name>
<protein>
    <submittedName>
        <fullName evidence="2">Uncharacterized protein</fullName>
    </submittedName>
</protein>
<gene>
    <name evidence="2" type="ORF">AAW01_09480</name>
</gene>
<evidence type="ECO:0000256" key="1">
    <source>
        <dbReference type="SAM" id="MobiDB-lite"/>
    </source>
</evidence>
<feature type="region of interest" description="Disordered" evidence="1">
    <location>
        <begin position="82"/>
        <end position="122"/>
    </location>
</feature>
<comment type="caution">
    <text evidence="2">The sequence shown here is derived from an EMBL/GenBank/DDBJ whole genome shotgun (WGS) entry which is preliminary data.</text>
</comment>